<dbReference type="AlphaFoldDB" id="A0A239H983"/>
<gene>
    <name evidence="2" type="ORF">SAMN06296052_11330</name>
</gene>
<keyword evidence="3" id="KW-1185">Reference proteome</keyword>
<keyword evidence="1" id="KW-0732">Signal</keyword>
<feature type="chain" id="PRO_5011969376" description="DUF4270 domain-containing protein" evidence="1">
    <location>
        <begin position="32"/>
        <end position="465"/>
    </location>
</feature>
<name>A0A239H983_9BACT</name>
<dbReference type="Pfam" id="PF14092">
    <property type="entry name" value="DUF4270"/>
    <property type="match status" value="1"/>
</dbReference>
<dbReference type="Proteomes" id="UP000198432">
    <property type="component" value="Unassembled WGS sequence"/>
</dbReference>
<proteinExistence type="predicted"/>
<dbReference type="EMBL" id="FZOQ01000013">
    <property type="protein sequence ID" value="SNS77731.1"/>
    <property type="molecule type" value="Genomic_DNA"/>
</dbReference>
<evidence type="ECO:0000256" key="1">
    <source>
        <dbReference type="SAM" id="SignalP"/>
    </source>
</evidence>
<feature type="signal peptide" evidence="1">
    <location>
        <begin position="1"/>
        <end position="31"/>
    </location>
</feature>
<organism evidence="2 3">
    <name type="scientific">Pontibacter ummariensis</name>
    <dbReference type="NCBI Taxonomy" id="1610492"/>
    <lineage>
        <taxon>Bacteria</taxon>
        <taxon>Pseudomonadati</taxon>
        <taxon>Bacteroidota</taxon>
        <taxon>Cytophagia</taxon>
        <taxon>Cytophagales</taxon>
        <taxon>Hymenobacteraceae</taxon>
        <taxon>Pontibacter</taxon>
    </lineage>
</organism>
<reference evidence="3" key="1">
    <citation type="submission" date="2017-06" db="EMBL/GenBank/DDBJ databases">
        <authorList>
            <person name="Varghese N."/>
            <person name="Submissions S."/>
        </authorList>
    </citation>
    <scope>NUCLEOTIDE SEQUENCE [LARGE SCALE GENOMIC DNA]</scope>
    <source>
        <strain evidence="3">NKM1</strain>
    </source>
</reference>
<protein>
    <recommendedName>
        <fullName evidence="4">DUF4270 domain-containing protein</fullName>
    </recommendedName>
</protein>
<sequence length="465" mass="50344">MQPSYINTFLRSKLSLAISCCCLLFASTSCEDPNELGLELVDDNISGTYIDTLTVDVSTVYLDSVATSGTAAGTSNLLVGQYVTPYTGTTQANTLFQLGLGSTWTVEDNATFDSLKLILPYSGYSYGDTARAQVFEVYQLSNNISPRKLSPYLYNEEPYSSFYAADALYNVSRTGAKETPLASFTFQPRPNSSDTLKIPLAAELGQELLSLKKADDARLTEANNFIGYFKGLKLTSTQGASVLGFPAGAAKVRLYYTQTKDGAQVKAFHDFPLNNPALQYNQITADLTGTALSVVERGGAPVPAAETGNVSVAQAGTGLLIKLQFPHLDKLKDKLDPNFINKAVLVIEPVNGTTKYPYPVPTALALYRTDMTNVPLAQLTGDFDPTVQLTAAYVEGASASEKGRYVFGITQYIMERLQDNRETGAALFLAPLPAVYPQEVSRLVVGGPENPIQSIKLKVYYTEVK</sequence>
<evidence type="ECO:0000313" key="3">
    <source>
        <dbReference type="Proteomes" id="UP000198432"/>
    </source>
</evidence>
<evidence type="ECO:0008006" key="4">
    <source>
        <dbReference type="Google" id="ProtNLM"/>
    </source>
</evidence>
<evidence type="ECO:0000313" key="2">
    <source>
        <dbReference type="EMBL" id="SNS77731.1"/>
    </source>
</evidence>
<dbReference type="OrthoDB" id="1092930at2"/>
<accession>A0A239H983</accession>
<dbReference type="InterPro" id="IPR025366">
    <property type="entry name" value="DUF4270"/>
</dbReference>